<organism evidence="2 3">
    <name type="scientific">Actinobaculum suis</name>
    <dbReference type="NCBI Taxonomy" id="1657"/>
    <lineage>
        <taxon>Bacteria</taxon>
        <taxon>Bacillati</taxon>
        <taxon>Actinomycetota</taxon>
        <taxon>Actinomycetes</taxon>
        <taxon>Actinomycetales</taxon>
        <taxon>Actinomycetaceae</taxon>
        <taxon>Actinobaculum</taxon>
    </lineage>
</organism>
<gene>
    <name evidence="2" type="ORF">NCTC10327_00454</name>
</gene>
<dbReference type="InterPro" id="IPR009061">
    <property type="entry name" value="DNA-bd_dom_put_sf"/>
</dbReference>
<name>A0A7Z9C7V1_9ACTO</name>
<dbReference type="InterPro" id="IPR041657">
    <property type="entry name" value="HTH_17"/>
</dbReference>
<dbReference type="Proteomes" id="UP000269974">
    <property type="component" value="Unassembled WGS sequence"/>
</dbReference>
<dbReference type="EMBL" id="UYIO01000001">
    <property type="protein sequence ID" value="VDG75767.1"/>
    <property type="molecule type" value="Genomic_DNA"/>
</dbReference>
<evidence type="ECO:0000313" key="2">
    <source>
        <dbReference type="EMBL" id="VDG75767.1"/>
    </source>
</evidence>
<dbReference type="AlphaFoldDB" id="A0A7Z9C7V1"/>
<dbReference type="Gene3D" id="1.10.1660.10">
    <property type="match status" value="1"/>
</dbReference>
<feature type="domain" description="Helix-turn-helix" evidence="1">
    <location>
        <begin position="1"/>
        <end position="48"/>
    </location>
</feature>
<dbReference type="InterPro" id="IPR010093">
    <property type="entry name" value="SinI_DNA-bd"/>
</dbReference>
<dbReference type="CDD" id="cd04762">
    <property type="entry name" value="HTH_MerR-trunc"/>
    <property type="match status" value="1"/>
</dbReference>
<dbReference type="Pfam" id="PF12728">
    <property type="entry name" value="HTH_17"/>
    <property type="match status" value="1"/>
</dbReference>
<dbReference type="RefSeq" id="WP_420807977.1">
    <property type="nucleotide sequence ID" value="NZ_UYIO01000001.1"/>
</dbReference>
<protein>
    <submittedName>
        <fullName evidence="2">DNA binding domain, excisionase family</fullName>
    </submittedName>
</protein>
<accession>A0A7Z9C7V1</accession>
<evidence type="ECO:0000313" key="3">
    <source>
        <dbReference type="Proteomes" id="UP000269974"/>
    </source>
</evidence>
<sequence length="65" mass="6729">MLTSGQVAELLAVSRGTVVNWCRTGKVSAVRTPGGQYRIAKSEVDRILAPANGGGVARCEKGVVS</sequence>
<dbReference type="NCBIfam" id="TIGR01764">
    <property type="entry name" value="excise"/>
    <property type="match status" value="1"/>
</dbReference>
<proteinExistence type="predicted"/>
<dbReference type="SUPFAM" id="SSF46955">
    <property type="entry name" value="Putative DNA-binding domain"/>
    <property type="match status" value="1"/>
</dbReference>
<reference evidence="2 3" key="1">
    <citation type="submission" date="2018-11" db="EMBL/GenBank/DDBJ databases">
        <authorList>
            <consortium name="Pathogen Informatics"/>
        </authorList>
    </citation>
    <scope>NUCLEOTIDE SEQUENCE [LARGE SCALE GENOMIC DNA]</scope>
    <source>
        <strain evidence="2 3">NCTC10327</strain>
    </source>
</reference>
<dbReference type="GO" id="GO:0003677">
    <property type="term" value="F:DNA binding"/>
    <property type="evidence" value="ECO:0007669"/>
    <property type="project" value="InterPro"/>
</dbReference>
<evidence type="ECO:0000259" key="1">
    <source>
        <dbReference type="Pfam" id="PF12728"/>
    </source>
</evidence>
<comment type="caution">
    <text evidence="2">The sequence shown here is derived from an EMBL/GenBank/DDBJ whole genome shotgun (WGS) entry which is preliminary data.</text>
</comment>